<reference evidence="5 6" key="1">
    <citation type="submission" date="2016-10" db="EMBL/GenBank/DDBJ databases">
        <authorList>
            <person name="Varghese N."/>
            <person name="Submissions S."/>
        </authorList>
    </citation>
    <scope>NUCLEOTIDE SEQUENCE [LARGE SCALE GENOMIC DNA]</scope>
    <source>
        <strain evidence="5 6">CECT 8317</strain>
    </source>
</reference>
<dbReference type="Gene3D" id="1.10.3890.10">
    <property type="entry name" value="HflD-like"/>
    <property type="match status" value="1"/>
</dbReference>
<protein>
    <recommendedName>
        <fullName evidence="4">High frequency lysogenization protein HflD homolog</fullName>
    </recommendedName>
</protein>
<dbReference type="EMBL" id="FNVE01000002">
    <property type="protein sequence ID" value="SEF90222.1"/>
    <property type="molecule type" value="Genomic_DNA"/>
</dbReference>
<keyword evidence="2 4" id="KW-0963">Cytoplasm</keyword>
<dbReference type="Pfam" id="PF04356">
    <property type="entry name" value="DUF489"/>
    <property type="match status" value="1"/>
</dbReference>
<comment type="subcellular location">
    <subcellularLocation>
        <location evidence="4">Cytoplasm</location>
    </subcellularLocation>
    <subcellularLocation>
        <location evidence="4">Cell membrane</location>
        <topology evidence="4">Peripheral membrane protein</topology>
        <orientation evidence="4">Cytoplasmic side</orientation>
    </subcellularLocation>
</comment>
<evidence type="ECO:0000313" key="6">
    <source>
        <dbReference type="Proteomes" id="UP000243518"/>
    </source>
</evidence>
<dbReference type="NCBIfam" id="NF001246">
    <property type="entry name" value="PRK00218.1-2"/>
    <property type="match status" value="1"/>
</dbReference>
<dbReference type="AlphaFoldDB" id="A0AAQ1G5R1"/>
<dbReference type="InterPro" id="IPR035932">
    <property type="entry name" value="HflD-like_sf"/>
</dbReference>
<dbReference type="PANTHER" id="PTHR38100:SF1">
    <property type="entry name" value="HIGH FREQUENCY LYSOGENIZATION PROTEIN HFLD"/>
    <property type="match status" value="1"/>
</dbReference>
<proteinExistence type="inferred from homology"/>
<evidence type="ECO:0000256" key="1">
    <source>
        <dbReference type="ARBA" id="ARBA00022475"/>
    </source>
</evidence>
<evidence type="ECO:0000256" key="3">
    <source>
        <dbReference type="ARBA" id="ARBA00023136"/>
    </source>
</evidence>
<sequence>MSRATDQVIALGATFEAGIQVDRLARSGKLAEGPGSCLVASILKRSPDNVIDVYGGSPHQIRSGLQALEAMLERDTGALQRDALRYVMNLLSLERQLAKREDMLQVLGQRIAQAENQVEHFGLLHDNVMASLGSTYQDTISTLRLRIQVHGDMRFLQQPEVANRVRTLLLAGIRSATLWRQVGGHRWQLLFQRKKLLDATRAVLRG</sequence>
<dbReference type="Proteomes" id="UP000243518">
    <property type="component" value="Unassembled WGS sequence"/>
</dbReference>
<accession>A0AAQ1G5R1</accession>
<name>A0AAQ1G5R1_9GAMM</name>
<evidence type="ECO:0000256" key="4">
    <source>
        <dbReference type="HAMAP-Rule" id="MF_00695"/>
    </source>
</evidence>
<keyword evidence="1 4" id="KW-1003">Cell membrane</keyword>
<evidence type="ECO:0000313" key="5">
    <source>
        <dbReference type="EMBL" id="SEF90222.1"/>
    </source>
</evidence>
<dbReference type="PANTHER" id="PTHR38100">
    <property type="entry name" value="HIGH FREQUENCY LYSOGENIZATION PROTEIN HFLD"/>
    <property type="match status" value="1"/>
</dbReference>
<comment type="similarity">
    <text evidence="4">Belongs to the HflD family.</text>
</comment>
<dbReference type="RefSeq" id="WP_088274155.1">
    <property type="nucleotide sequence ID" value="NZ_AP027273.1"/>
</dbReference>
<gene>
    <name evidence="4" type="primary">hflD</name>
    <name evidence="5" type="ORF">SAMN05216586_102245</name>
</gene>
<evidence type="ECO:0000256" key="2">
    <source>
        <dbReference type="ARBA" id="ARBA00022490"/>
    </source>
</evidence>
<dbReference type="HAMAP" id="MF_00695">
    <property type="entry name" value="HflD_protein"/>
    <property type="match status" value="1"/>
</dbReference>
<dbReference type="SUPFAM" id="SSF101322">
    <property type="entry name" value="YcfC-like"/>
    <property type="match status" value="1"/>
</dbReference>
<keyword evidence="6" id="KW-1185">Reference proteome</keyword>
<dbReference type="GO" id="GO:0005886">
    <property type="term" value="C:plasma membrane"/>
    <property type="evidence" value="ECO:0007669"/>
    <property type="project" value="UniProtKB-SubCell"/>
</dbReference>
<comment type="caution">
    <text evidence="5">The sequence shown here is derived from an EMBL/GenBank/DDBJ whole genome shotgun (WGS) entry which is preliminary data.</text>
</comment>
<keyword evidence="3 4" id="KW-0472">Membrane</keyword>
<dbReference type="GO" id="GO:0005737">
    <property type="term" value="C:cytoplasm"/>
    <property type="evidence" value="ECO:0007669"/>
    <property type="project" value="UniProtKB-SubCell"/>
</dbReference>
<dbReference type="InterPro" id="IPR007451">
    <property type="entry name" value="HflD"/>
</dbReference>
<organism evidence="5 6">
    <name type="scientific">Halopseudomonas aestusnigri</name>
    <dbReference type="NCBI Taxonomy" id="857252"/>
    <lineage>
        <taxon>Bacteria</taxon>
        <taxon>Pseudomonadati</taxon>
        <taxon>Pseudomonadota</taxon>
        <taxon>Gammaproteobacteria</taxon>
        <taxon>Pseudomonadales</taxon>
        <taxon>Pseudomonadaceae</taxon>
        <taxon>Halopseudomonas</taxon>
    </lineage>
</organism>